<protein>
    <submittedName>
        <fullName evidence="10">Homeobox protein ceh-31-like</fullName>
    </submittedName>
</protein>
<comment type="subcellular location">
    <subcellularLocation>
        <location evidence="1 5 6">Nucleus</location>
    </subcellularLocation>
</comment>
<feature type="region of interest" description="Disordered" evidence="7">
    <location>
        <begin position="300"/>
        <end position="342"/>
    </location>
</feature>
<dbReference type="PROSITE" id="PS00027">
    <property type="entry name" value="HOMEOBOX_1"/>
    <property type="match status" value="1"/>
</dbReference>
<evidence type="ECO:0000256" key="4">
    <source>
        <dbReference type="ARBA" id="ARBA00023242"/>
    </source>
</evidence>
<organism evidence="9 10">
    <name type="scientific">Diaphorina citri</name>
    <name type="common">Asian citrus psyllid</name>
    <dbReference type="NCBI Taxonomy" id="121845"/>
    <lineage>
        <taxon>Eukaryota</taxon>
        <taxon>Metazoa</taxon>
        <taxon>Ecdysozoa</taxon>
        <taxon>Arthropoda</taxon>
        <taxon>Hexapoda</taxon>
        <taxon>Insecta</taxon>
        <taxon>Pterygota</taxon>
        <taxon>Neoptera</taxon>
        <taxon>Paraneoptera</taxon>
        <taxon>Hemiptera</taxon>
        <taxon>Sternorrhyncha</taxon>
        <taxon>Psylloidea</taxon>
        <taxon>Psyllidae</taxon>
        <taxon>Diaphorininae</taxon>
        <taxon>Diaphorina</taxon>
    </lineage>
</organism>
<keyword evidence="4 5" id="KW-0539">Nucleus</keyword>
<dbReference type="PaxDb" id="121845-A0A1S4EQC6"/>
<keyword evidence="9" id="KW-1185">Reference proteome</keyword>
<dbReference type="SUPFAM" id="SSF46689">
    <property type="entry name" value="Homeodomain-like"/>
    <property type="match status" value="1"/>
</dbReference>
<reference evidence="10" key="1">
    <citation type="submission" date="2025-08" db="UniProtKB">
        <authorList>
            <consortium name="RefSeq"/>
        </authorList>
    </citation>
    <scope>IDENTIFICATION</scope>
</reference>
<dbReference type="GO" id="GO:0005634">
    <property type="term" value="C:nucleus"/>
    <property type="evidence" value="ECO:0007669"/>
    <property type="project" value="UniProtKB-SubCell"/>
</dbReference>
<evidence type="ECO:0000313" key="9">
    <source>
        <dbReference type="Proteomes" id="UP000079169"/>
    </source>
</evidence>
<evidence type="ECO:0000256" key="7">
    <source>
        <dbReference type="SAM" id="MobiDB-lite"/>
    </source>
</evidence>
<dbReference type="CDD" id="cd00086">
    <property type="entry name" value="homeodomain"/>
    <property type="match status" value="1"/>
</dbReference>
<keyword evidence="2 5" id="KW-0238">DNA-binding</keyword>
<dbReference type="GO" id="GO:0000981">
    <property type="term" value="F:DNA-binding transcription factor activity, RNA polymerase II-specific"/>
    <property type="evidence" value="ECO:0007669"/>
    <property type="project" value="InterPro"/>
</dbReference>
<accession>A0A1S4EQC6</accession>
<evidence type="ECO:0000313" key="10">
    <source>
        <dbReference type="RefSeq" id="XP_017304404.1"/>
    </source>
</evidence>
<feature type="compositionally biased region" description="Low complexity" evidence="7">
    <location>
        <begin position="265"/>
        <end position="278"/>
    </location>
</feature>
<dbReference type="AlphaFoldDB" id="A0A1S4EQC6"/>
<feature type="DNA-binding region" description="Homeobox" evidence="5">
    <location>
        <begin position="191"/>
        <end position="250"/>
    </location>
</feature>
<sequence>HIFQSSPDSSHLLEDRHQNINCDPNNLLQISTMIQNPLCYNPAFSHFLKRDSSHLLEDRHQNINCDPNNLLQISTMIQNPLCYNPAFSHFLALSQHSSTQQTSSSGSECESPGPPISHHTNKSFTIDAILGLHSSINNNNNNECKTDTALDFSSSGYRKTAISEDKLLSPSSDLKCKKLSPSSCSSSSSKSKRVRTIFTPEQLERLEAEFERQQYMVGPERLYLAHTLNLTEAQVKVWFQNRRIKWRKQHLEFQQQRLAAIKQSQLNQQQENLHQQSSDQHHTSQHQYLFQQGEIAVDSDNDSDVNPYDCESATREPAPAIVRPAPHQSAPVFVPTRRNGGR</sequence>
<dbReference type="Proteomes" id="UP000079169">
    <property type="component" value="Unplaced"/>
</dbReference>
<dbReference type="STRING" id="121845.A0A1S4EQC6"/>
<gene>
    <name evidence="10" type="primary">LOC103521918</name>
</gene>
<evidence type="ECO:0000256" key="5">
    <source>
        <dbReference type="PROSITE-ProRule" id="PRU00108"/>
    </source>
</evidence>
<dbReference type="GO" id="GO:0000978">
    <property type="term" value="F:RNA polymerase II cis-regulatory region sequence-specific DNA binding"/>
    <property type="evidence" value="ECO:0007669"/>
    <property type="project" value="TreeGrafter"/>
</dbReference>
<dbReference type="InterPro" id="IPR050877">
    <property type="entry name" value="EMX-VAX-Noto_Homeobox_TFs"/>
</dbReference>
<evidence type="ECO:0000259" key="8">
    <source>
        <dbReference type="PROSITE" id="PS50071"/>
    </source>
</evidence>
<dbReference type="RefSeq" id="XP_017304404.1">
    <property type="nucleotide sequence ID" value="XM_017448915.1"/>
</dbReference>
<feature type="domain" description="Homeobox" evidence="8">
    <location>
        <begin position="189"/>
        <end position="249"/>
    </location>
</feature>
<evidence type="ECO:0000256" key="1">
    <source>
        <dbReference type="ARBA" id="ARBA00004123"/>
    </source>
</evidence>
<dbReference type="InterPro" id="IPR001356">
    <property type="entry name" value="HD"/>
</dbReference>
<dbReference type="PANTHER" id="PTHR24339">
    <property type="entry name" value="HOMEOBOX PROTEIN EMX-RELATED"/>
    <property type="match status" value="1"/>
</dbReference>
<feature type="region of interest" description="Disordered" evidence="7">
    <location>
        <begin position="265"/>
        <end position="286"/>
    </location>
</feature>
<dbReference type="KEGG" id="dci:103521918"/>
<dbReference type="InterPro" id="IPR017970">
    <property type="entry name" value="Homeobox_CS"/>
</dbReference>
<dbReference type="FunFam" id="1.10.10.60:FF:000378">
    <property type="entry name" value="Notochord homeobox"/>
    <property type="match status" value="1"/>
</dbReference>
<dbReference type="GeneID" id="103521918"/>
<dbReference type="InterPro" id="IPR009057">
    <property type="entry name" value="Homeodomain-like_sf"/>
</dbReference>
<dbReference type="SMART" id="SM00389">
    <property type="entry name" value="HOX"/>
    <property type="match status" value="1"/>
</dbReference>
<keyword evidence="3 5" id="KW-0371">Homeobox</keyword>
<dbReference type="PROSITE" id="PS50071">
    <property type="entry name" value="HOMEOBOX_2"/>
    <property type="match status" value="1"/>
</dbReference>
<evidence type="ECO:0000256" key="3">
    <source>
        <dbReference type="ARBA" id="ARBA00023155"/>
    </source>
</evidence>
<evidence type="ECO:0000256" key="6">
    <source>
        <dbReference type="RuleBase" id="RU000682"/>
    </source>
</evidence>
<dbReference type="InterPro" id="IPR020479">
    <property type="entry name" value="HD_metazoa"/>
</dbReference>
<dbReference type="Gene3D" id="1.10.10.60">
    <property type="entry name" value="Homeodomain-like"/>
    <property type="match status" value="1"/>
</dbReference>
<proteinExistence type="predicted"/>
<dbReference type="Pfam" id="PF00046">
    <property type="entry name" value="Homeodomain"/>
    <property type="match status" value="1"/>
</dbReference>
<name>A0A1S4EQC6_DIACI</name>
<evidence type="ECO:0000256" key="2">
    <source>
        <dbReference type="ARBA" id="ARBA00023125"/>
    </source>
</evidence>
<dbReference type="GO" id="GO:0030182">
    <property type="term" value="P:neuron differentiation"/>
    <property type="evidence" value="ECO:0007669"/>
    <property type="project" value="TreeGrafter"/>
</dbReference>
<dbReference type="GO" id="GO:0007417">
    <property type="term" value="P:central nervous system development"/>
    <property type="evidence" value="ECO:0007669"/>
    <property type="project" value="TreeGrafter"/>
</dbReference>
<feature type="non-terminal residue" evidence="10">
    <location>
        <position position="1"/>
    </location>
</feature>
<dbReference type="PANTHER" id="PTHR24339:SF67">
    <property type="entry name" value="GNOT1 HOMEODOMAIN PROTEIN-RELATED"/>
    <property type="match status" value="1"/>
</dbReference>
<dbReference type="PRINTS" id="PR00024">
    <property type="entry name" value="HOMEOBOX"/>
</dbReference>